<dbReference type="InterPro" id="IPR001466">
    <property type="entry name" value="Beta-lactam-related"/>
</dbReference>
<accession>A0ABU5RIG8</accession>
<sequence length="397" mass="42021">MSSTLSRRVIALTVAGGIALTAAAGPAAAAAPDGLAELAQRTVDAGAPGVVVRVGTGHGPPVELARQAPWTTADHRLSPGDELRVGSNTKTMVATMVLQLVAENRLSLADPVEKWLPGRVPGGGAITLRMLLNHTSGLFDNTDDEEVLESVFGLRQRPWTADRLLAAGTRHPALFPPGEKWSYSNTNYVALGLVLEKATGRTLPALFRQRLFQPLGLRDTYYGSPDRRKLAHGYEPDAAHLKELIPDLPDGFRFVGPEHDGHADVTGIDPDWAGAAGGVVSTARDWDRFLTALLSGRLLPPAQLREMKTMIPADPAHPEAGSYGLGLARLDTPCGPVYGHTGGIPGYRSDLFTDSTGSRSVEVFVTEQQGLAEPDLAAAHQALVTGAVCAMYGKTSP</sequence>
<feature type="chain" id="PRO_5045529851" evidence="1">
    <location>
        <begin position="30"/>
        <end position="397"/>
    </location>
</feature>
<gene>
    <name evidence="3" type="ORF">VA596_37955</name>
</gene>
<name>A0ABU5RIG8_9PSEU</name>
<dbReference type="GO" id="GO:0016787">
    <property type="term" value="F:hydrolase activity"/>
    <property type="evidence" value="ECO:0007669"/>
    <property type="project" value="UniProtKB-KW"/>
</dbReference>
<feature type="domain" description="Beta-lactamase-related" evidence="2">
    <location>
        <begin position="41"/>
        <end position="382"/>
    </location>
</feature>
<keyword evidence="3" id="KW-0378">Hydrolase</keyword>
<protein>
    <submittedName>
        <fullName evidence="3">Serine hydrolase domain-containing protein</fullName>
        <ecNumber evidence="3">3.1.1.103</ecNumber>
    </submittedName>
</protein>
<proteinExistence type="predicted"/>
<dbReference type="RefSeq" id="WP_323333829.1">
    <property type="nucleotide sequence ID" value="NZ_JAYFSI010000012.1"/>
</dbReference>
<organism evidence="3 4">
    <name type="scientific">Amycolatopsis heterodermiae</name>
    <dbReference type="NCBI Taxonomy" id="3110235"/>
    <lineage>
        <taxon>Bacteria</taxon>
        <taxon>Bacillati</taxon>
        <taxon>Actinomycetota</taxon>
        <taxon>Actinomycetes</taxon>
        <taxon>Pseudonocardiales</taxon>
        <taxon>Pseudonocardiaceae</taxon>
        <taxon>Amycolatopsis</taxon>
    </lineage>
</organism>
<reference evidence="3 4" key="1">
    <citation type="submission" date="2023-12" db="EMBL/GenBank/DDBJ databases">
        <title>Amycolatopsis sp. V23-08.</title>
        <authorList>
            <person name="Somphong A."/>
        </authorList>
    </citation>
    <scope>NUCLEOTIDE SEQUENCE [LARGE SCALE GENOMIC DNA]</scope>
    <source>
        <strain evidence="3 4">V23-08</strain>
    </source>
</reference>
<feature type="signal peptide" evidence="1">
    <location>
        <begin position="1"/>
        <end position="29"/>
    </location>
</feature>
<dbReference type="InterPro" id="IPR050491">
    <property type="entry name" value="AmpC-like"/>
</dbReference>
<keyword evidence="4" id="KW-1185">Reference proteome</keyword>
<dbReference type="SUPFAM" id="SSF56601">
    <property type="entry name" value="beta-lactamase/transpeptidase-like"/>
    <property type="match status" value="1"/>
</dbReference>
<dbReference type="InterPro" id="IPR012338">
    <property type="entry name" value="Beta-lactam/transpept-like"/>
</dbReference>
<dbReference type="PROSITE" id="PS51318">
    <property type="entry name" value="TAT"/>
    <property type="match status" value="1"/>
</dbReference>
<evidence type="ECO:0000256" key="1">
    <source>
        <dbReference type="SAM" id="SignalP"/>
    </source>
</evidence>
<dbReference type="Gene3D" id="3.40.710.10">
    <property type="entry name" value="DD-peptidase/beta-lactamase superfamily"/>
    <property type="match status" value="1"/>
</dbReference>
<evidence type="ECO:0000313" key="4">
    <source>
        <dbReference type="Proteomes" id="UP001304298"/>
    </source>
</evidence>
<dbReference type="Proteomes" id="UP001304298">
    <property type="component" value="Unassembled WGS sequence"/>
</dbReference>
<dbReference type="Pfam" id="PF00144">
    <property type="entry name" value="Beta-lactamase"/>
    <property type="match status" value="1"/>
</dbReference>
<dbReference type="EMBL" id="JAYFSI010000012">
    <property type="protein sequence ID" value="MEA5365365.1"/>
    <property type="molecule type" value="Genomic_DNA"/>
</dbReference>
<evidence type="ECO:0000259" key="2">
    <source>
        <dbReference type="Pfam" id="PF00144"/>
    </source>
</evidence>
<dbReference type="EC" id="3.1.1.103" evidence="3"/>
<dbReference type="PANTHER" id="PTHR46825:SF7">
    <property type="entry name" value="D-ALANYL-D-ALANINE CARBOXYPEPTIDASE"/>
    <property type="match status" value="1"/>
</dbReference>
<evidence type="ECO:0000313" key="3">
    <source>
        <dbReference type="EMBL" id="MEA5365365.1"/>
    </source>
</evidence>
<comment type="caution">
    <text evidence="3">The sequence shown here is derived from an EMBL/GenBank/DDBJ whole genome shotgun (WGS) entry which is preliminary data.</text>
</comment>
<keyword evidence="1" id="KW-0732">Signal</keyword>
<dbReference type="PANTHER" id="PTHR46825">
    <property type="entry name" value="D-ALANYL-D-ALANINE-CARBOXYPEPTIDASE/ENDOPEPTIDASE AMPH"/>
    <property type="match status" value="1"/>
</dbReference>
<dbReference type="InterPro" id="IPR006311">
    <property type="entry name" value="TAT_signal"/>
</dbReference>